<dbReference type="Proteomes" id="UP000322927">
    <property type="component" value="Chromosome"/>
</dbReference>
<reference evidence="1 2" key="1">
    <citation type="submission" date="2018-05" db="EMBL/GenBank/DDBJ databases">
        <title>Streptomyces venezuelae.</title>
        <authorList>
            <person name="Kim W."/>
            <person name="Lee N."/>
            <person name="Cho B.-K."/>
        </authorList>
    </citation>
    <scope>NUCLEOTIDE SEQUENCE [LARGE SCALE GENOMIC DNA]</scope>
    <source>
        <strain evidence="1 2">ATCC 14584</strain>
    </source>
</reference>
<organism evidence="1 2">
    <name type="scientific">Streptomyces venezuelae</name>
    <dbReference type="NCBI Taxonomy" id="54571"/>
    <lineage>
        <taxon>Bacteria</taxon>
        <taxon>Bacillati</taxon>
        <taxon>Actinomycetota</taxon>
        <taxon>Actinomycetes</taxon>
        <taxon>Kitasatosporales</taxon>
        <taxon>Streptomycetaceae</taxon>
        <taxon>Streptomyces</taxon>
    </lineage>
</organism>
<proteinExistence type="predicted"/>
<evidence type="ECO:0000313" key="1">
    <source>
        <dbReference type="EMBL" id="QES37915.1"/>
    </source>
</evidence>
<dbReference type="AlphaFoldDB" id="A0A5P2C568"/>
<protein>
    <submittedName>
        <fullName evidence="1">Uncharacterized protein</fullName>
    </submittedName>
</protein>
<evidence type="ECO:0000313" key="2">
    <source>
        <dbReference type="Proteomes" id="UP000322927"/>
    </source>
</evidence>
<gene>
    <name evidence="1" type="ORF">DEJ48_34890</name>
</gene>
<dbReference type="EMBL" id="CP029192">
    <property type="protein sequence ID" value="QES37915.1"/>
    <property type="molecule type" value="Genomic_DNA"/>
</dbReference>
<dbReference type="RefSeq" id="WP_150220119.1">
    <property type="nucleotide sequence ID" value="NZ_CP029192.1"/>
</dbReference>
<name>A0A5P2C568_STRVZ</name>
<dbReference type="OrthoDB" id="4130481at2"/>
<accession>A0A5P2C568</accession>
<sequence>MTKEYKGVVYAESEKEAEELLLAFCDRIDFSREWISAATWKNTLEIACTKENGIDTAERAVLKDMQDRQSATQKQARRDKISGDRDDILGQIEGADTLDEHAVSIFKQVCAQYIDGGGLNMTFGPKLSKDRYDDLCGHWRRVGGIAADADDKVFRGFDYLPVENKEEKGKGTTGDTLERRKKQGNFFCTVVNIRFNIHINIS</sequence>